<reference evidence="6" key="2">
    <citation type="submission" date="2015-01" db="EMBL/GenBank/DDBJ databases">
        <title>Evolutionary Origins and Diversification of the Mycorrhizal Mutualists.</title>
        <authorList>
            <consortium name="DOE Joint Genome Institute"/>
            <consortium name="Mycorrhizal Genomics Consortium"/>
            <person name="Kohler A."/>
            <person name="Kuo A."/>
            <person name="Nagy L.G."/>
            <person name="Floudas D."/>
            <person name="Copeland A."/>
            <person name="Barry K.W."/>
            <person name="Cichocki N."/>
            <person name="Veneault-Fourrey C."/>
            <person name="LaButti K."/>
            <person name="Lindquist E.A."/>
            <person name="Lipzen A."/>
            <person name="Lundell T."/>
            <person name="Morin E."/>
            <person name="Murat C."/>
            <person name="Riley R."/>
            <person name="Ohm R."/>
            <person name="Sun H."/>
            <person name="Tunlid A."/>
            <person name="Henrissat B."/>
            <person name="Grigoriev I.V."/>
            <person name="Hibbett D.S."/>
            <person name="Martin F."/>
        </authorList>
    </citation>
    <scope>NUCLEOTIDE SEQUENCE [LARGE SCALE GENOMIC DNA]</scope>
    <source>
        <strain evidence="6">441</strain>
    </source>
</reference>
<evidence type="ECO:0000313" key="6">
    <source>
        <dbReference type="Proteomes" id="UP000054018"/>
    </source>
</evidence>
<gene>
    <name evidence="5" type="ORF">PISMIDRAFT_27161</name>
</gene>
<proteinExistence type="predicted"/>
<accession>A0A0C9YVT4</accession>
<dbReference type="InterPro" id="IPR001251">
    <property type="entry name" value="CRAL-TRIO_dom"/>
</dbReference>
<dbReference type="EMBL" id="KN833690">
    <property type="protein sequence ID" value="KIK29195.1"/>
    <property type="molecule type" value="Genomic_DNA"/>
</dbReference>
<dbReference type="Gene3D" id="3.40.525.10">
    <property type="entry name" value="CRAL-TRIO lipid binding domain"/>
    <property type="match status" value="1"/>
</dbReference>
<dbReference type="GO" id="GO:0005096">
    <property type="term" value="F:GTPase activator activity"/>
    <property type="evidence" value="ECO:0007669"/>
    <property type="project" value="UniProtKB-KW"/>
</dbReference>
<dbReference type="SUPFAM" id="SSF48350">
    <property type="entry name" value="GTPase activation domain, GAP"/>
    <property type="match status" value="1"/>
</dbReference>
<dbReference type="PANTHER" id="PTHR10194">
    <property type="entry name" value="RAS GTPASE-ACTIVATING PROTEINS"/>
    <property type="match status" value="1"/>
</dbReference>
<reference evidence="5 6" key="1">
    <citation type="submission" date="2014-04" db="EMBL/GenBank/DDBJ databases">
        <authorList>
            <consortium name="DOE Joint Genome Institute"/>
            <person name="Kuo A."/>
            <person name="Kohler A."/>
            <person name="Costa M.D."/>
            <person name="Nagy L.G."/>
            <person name="Floudas D."/>
            <person name="Copeland A."/>
            <person name="Barry K.W."/>
            <person name="Cichocki N."/>
            <person name="Veneault-Fourrey C."/>
            <person name="LaButti K."/>
            <person name="Lindquist E.A."/>
            <person name="Lipzen A."/>
            <person name="Lundell T."/>
            <person name="Morin E."/>
            <person name="Murat C."/>
            <person name="Sun H."/>
            <person name="Tunlid A."/>
            <person name="Henrissat B."/>
            <person name="Grigoriev I.V."/>
            <person name="Hibbett D.S."/>
            <person name="Martin F."/>
            <person name="Nordberg H.P."/>
            <person name="Cantor M.N."/>
            <person name="Hua S.X."/>
        </authorList>
    </citation>
    <scope>NUCLEOTIDE SEQUENCE [LARGE SCALE GENOMIC DNA]</scope>
    <source>
        <strain evidence="5 6">441</strain>
    </source>
</reference>
<dbReference type="InterPro" id="IPR016024">
    <property type="entry name" value="ARM-type_fold"/>
</dbReference>
<dbReference type="InterPro" id="IPR011993">
    <property type="entry name" value="PH-like_dom_sf"/>
</dbReference>
<dbReference type="InterPro" id="IPR001936">
    <property type="entry name" value="RasGAP_dom"/>
</dbReference>
<dbReference type="InterPro" id="IPR036865">
    <property type="entry name" value="CRAL-TRIO_dom_sf"/>
</dbReference>
<dbReference type="OrthoDB" id="28245at2759"/>
<evidence type="ECO:0000256" key="1">
    <source>
        <dbReference type="ARBA" id="ARBA00022468"/>
    </source>
</evidence>
<evidence type="ECO:0000256" key="3">
    <source>
        <dbReference type="SAM" id="MobiDB-lite"/>
    </source>
</evidence>
<dbReference type="Gene3D" id="2.30.29.30">
    <property type="entry name" value="Pleckstrin-homology domain (PH domain)/Phosphotyrosine-binding domain (PTB)"/>
    <property type="match status" value="1"/>
</dbReference>
<dbReference type="SMART" id="SM00323">
    <property type="entry name" value="RasGAP"/>
    <property type="match status" value="1"/>
</dbReference>
<feature type="domain" description="Ras-GAP" evidence="4">
    <location>
        <begin position="1361"/>
        <end position="1553"/>
    </location>
</feature>
<feature type="compositionally biased region" description="Polar residues" evidence="3">
    <location>
        <begin position="10"/>
        <end position="21"/>
    </location>
</feature>
<dbReference type="InterPro" id="IPR008936">
    <property type="entry name" value="Rho_GTPase_activation_prot"/>
</dbReference>
<dbReference type="Proteomes" id="UP000054018">
    <property type="component" value="Unassembled WGS sequence"/>
</dbReference>
<dbReference type="Pfam" id="PF13716">
    <property type="entry name" value="CRAL_TRIO_2"/>
    <property type="match status" value="1"/>
</dbReference>
<keyword evidence="2" id="KW-0597">Phosphoprotein</keyword>
<keyword evidence="1" id="KW-0343">GTPase activation</keyword>
<sequence length="2734" mass="305160">MPIRRPSASAGHSNPVPSISSRVHRSNDSHHMLTATCLPQPPSIAYTAASATPQQRIVQALINRIKDKLPSHSGHALDIIEADTATQSAVDALVDLAHDSLDIIAYSLCELLERLAKQIDEDGHMTTEALQSQLFILKILSVTMASRWNSRQDETARSSLHACKGGSPSLCTTDTASMPKYSGTTLHSGNVPHAPSEFSSNTTTGPEPFPLDDNCARYILSVMVLYLRQTAPPDSRLMSSSNLAPDASLRDFESVDLPISSPEFEEFSNVNGPPVPFPMSEASKPALRFKNSSTSFQSAASSGHWYLTRSFQFEKTHMALVKSTLALNVLISKFAGRIVFHLSALNWPIVFGRIRQKIRYLASTQDDNPDTVDLQLMTHSAMDRTRLIQVLHELSSLLVNMKKQAQAAVAIPLRMALWNWIDLYPQEFNEAVRSRGRLEGAPERVFDLFYMANEPGRERALWPTLTILACLSPDRVSLEYQTPSHSHTSNFHVLQKTSTQRKDIRFVEELLRHFNSNTKLTDVAIVCAIDMCRAGFRISPEGEMPVRHIAADIAHEVKGAILCSAKQRPFWESYEEVDVATWAEALVTTFRFLPEEESLPIFASCLEPERSDAIKICAIKACTTLTSEASRLPWQGSLDELKRIVGPRLRAIYGVTSIRVSEVDSCGIVRRAADRPKAKRFTSETLPDTDLLLIAVLTLWRASPDYYISQIDSSHFDDWLATAARIWDSEADTAVKIGAAMTIQQLTDIYFRMDPEDPSHGRLESWMEGLLSVTLICVSKKLLMSRLEPDNQRMWISVASQVLEAYYRKSENDRAVKVQFSTKRLPAFALTEIAFLVSLTSANSEVSQLAAQGLRSIAQAERHPKAPINTGLTEEERSKRNPIYEQLGDPGVVIVGRVREQKRVRKLLRLIAYSSPIYIAVWEECFWRWSALSELIISNPLAASAAFDEYHLTPPEQLRSLDEKFNQWKYLTLFLASFGGATVQERHVPTALTTIIMGEYLPDEMRALRDPEELVNTFIEFLTAALVDENARIRDTAKEAIGSELNPRLLSKLFKHLDEITRNITEGAGMDYKEEYALFLEQLLTSLKMLVDNAQSPPDEALSIDLGSILCLLAGFISRFNDPGAYRMRVKFCGLCDSVCERNDTLTLRKDDMSRNRIVDILMEWFQDPSMLRDADAKLLQYDINLACLKTTVKLLDRLKLQPIDTNVPHDGDDLKHAISRLFIRYSQVLLRALEICQPDKLSSDSSSDVPSLQKVKKMTRSQATLREADLRDLTITGLSHLVVANSENGVKHCITSAYDSDVRKRTIFVHVFARVLGKGTKFEPQGNPELQARRNQLRELVKGSVMVLPMVICECCPPNEVDMMISVLMNVFDTRASLMTLLKTMIDREITHTSSDADLFRSNSTCTRFLSAFARIHGYNYLRSLISPLINAMTAMPPGHAYDLDPVRVSPDKLEQNRRDVEFIASSFLNIISASVPALPPMFREVCAHLARAVYQVWPESKFAALGAFIFLRFISPAIVAPEIVDVEVPKDDGVIRRGLMVIAKVVQNLANNIFFAKEAHMVVLNDFLKENITNVTRYLSEVNKYSAAAAEEQSNEWLGTSADDTDTIVLHRFLDKHADKIGKELLSYVKPSGEENSTVGAKRAWDQLCSLLVELQEAPEVPRFSQFPSREHREFIGLMNRCAHRSIDPVREVFVPTEVPTDHPAIFVLRVRRIDVEALDIELLIYHILKTLTSAEYSQKYYEIILDCTSFTSTSEIPVQWMNTCSQLIPSDVRQRFTSIYVLNANSLTQRYLRRLYNISAGTVLSSGVKICPSVRELMQHVPRGCLSALEYPASLEDENSSLFADVTMRQAHDIRMPVNMEVAVTHIRITSIRAVVISPSLSCKCTEIIPLADVSDVYNVSTGLDPNEFIIRLSKQGSTSYFSSQSRDAIVKSIRAAKSQLRDNHTFTSERFPRFSNVSANLLHVGMLNIDSEEEELRSAAYDLLGAICSYLNYDKNPVITSKAGIIPGDIPTFVINLSERLANFAPKLTLDFLNVMASGMDKAKVTQRINCLQYMSPWVRNLVVFCTPSSSLYEHSGARLRDCIRSLIDLTVADLEISSMVHKHIWAEIGRQDSSILNIVLEELIRAAADGGIGSRRCETIARTAAGLSSINMRGRIFVKLRKVLGKTSLKPSKTLPENIHWNEIATLARFAHVASNYSKQAFHDQLYFPDICHVVTLVAGTGQTLVRKSIYGVVMNLLQSLLLARADEPCGPNLRALVDEMMTAEKLQLFGLTRQSYASDYCNYDPLNDKAAIDSHEELTRLLAKIMEVASGSRGLLNVWRARWMSLATSTAFQLPAVIQSRAFLVLGTLATSDVDDDLVYQMLVAFKQALGQSTETDTITVASMLRCICKIVPALDEGSSYLCQLFWLAVALLQSSYIAFYAEAADLLRATVETLEKHGTFDGSTISNVLLDGRTQLEDTISQLDRLLSLSFESSFSFSLAAIIFKGVRHNQLKSSAEMVLRSLLRVAARCTNSGSQTMLCQDALGYFVALIPFSTTRDSYVRLLQDCRAEEYLQGTTAVGENDFVPRVPVNMLPVTDSTAALLTVTFATTMLTTAQKDNAETEMLYNLLLDVGSAHSNLPFMVYESLQDRIEDALAKTGSAAIIKTASSIFRASQDHVFISSVQGSSRSTLSATDDGSSTHGLKKRLEDLGMDGLTTSFQFLPPNRGQWAKIAAWISELVLKIVGLE</sequence>
<evidence type="ECO:0000313" key="5">
    <source>
        <dbReference type="EMBL" id="KIK29195.1"/>
    </source>
</evidence>
<feature type="region of interest" description="Disordered" evidence="3">
    <location>
        <begin position="1"/>
        <end position="25"/>
    </location>
</feature>
<dbReference type="SUPFAM" id="SSF48371">
    <property type="entry name" value="ARM repeat"/>
    <property type="match status" value="1"/>
</dbReference>
<evidence type="ECO:0000259" key="4">
    <source>
        <dbReference type="PROSITE" id="PS50018"/>
    </source>
</evidence>
<dbReference type="InterPro" id="IPR039360">
    <property type="entry name" value="Ras_GTPase"/>
</dbReference>
<dbReference type="PROSITE" id="PS50018">
    <property type="entry name" value="RAS_GTPASE_ACTIV_2"/>
    <property type="match status" value="1"/>
</dbReference>
<dbReference type="InterPro" id="IPR023152">
    <property type="entry name" value="RasGAP_CS"/>
</dbReference>
<dbReference type="STRING" id="765257.A0A0C9YVT4"/>
<dbReference type="Gene3D" id="1.10.506.10">
    <property type="entry name" value="GTPase Activation - p120gap, domain 1"/>
    <property type="match status" value="2"/>
</dbReference>
<organism evidence="5 6">
    <name type="scientific">Pisolithus microcarpus 441</name>
    <dbReference type="NCBI Taxonomy" id="765257"/>
    <lineage>
        <taxon>Eukaryota</taxon>
        <taxon>Fungi</taxon>
        <taxon>Dikarya</taxon>
        <taxon>Basidiomycota</taxon>
        <taxon>Agaricomycotina</taxon>
        <taxon>Agaricomycetes</taxon>
        <taxon>Agaricomycetidae</taxon>
        <taxon>Boletales</taxon>
        <taxon>Sclerodermatineae</taxon>
        <taxon>Pisolithaceae</taxon>
        <taxon>Pisolithus</taxon>
    </lineage>
</organism>
<dbReference type="PROSITE" id="PS00509">
    <property type="entry name" value="RAS_GTPASE_ACTIV_1"/>
    <property type="match status" value="1"/>
</dbReference>
<dbReference type="PANTHER" id="PTHR10194:SF142">
    <property type="entry name" value="NEUROFIBROMIN"/>
    <property type="match status" value="1"/>
</dbReference>
<evidence type="ECO:0000256" key="2">
    <source>
        <dbReference type="ARBA" id="ARBA00022553"/>
    </source>
</evidence>
<dbReference type="HOGENOM" id="CLU_000249_0_2_1"/>
<dbReference type="Pfam" id="PF00616">
    <property type="entry name" value="RasGAP"/>
    <property type="match status" value="2"/>
</dbReference>
<keyword evidence="6" id="KW-1185">Reference proteome</keyword>
<name>A0A0C9YVT4_9AGAM</name>
<protein>
    <recommendedName>
        <fullName evidence="4">Ras-GAP domain-containing protein</fullName>
    </recommendedName>
</protein>